<keyword evidence="17" id="KW-1185">Reference proteome</keyword>
<dbReference type="Proteomes" id="UP000028760">
    <property type="component" value="Unassembled WGS sequence"/>
</dbReference>
<dbReference type="EMBL" id="AYCK01018988">
    <property type="status" value="NOT_ANNOTATED_CDS"/>
    <property type="molecule type" value="Genomic_DNA"/>
</dbReference>
<keyword evidence="11" id="KW-0472">Membrane</keyword>
<dbReference type="CDD" id="cd09913">
    <property type="entry name" value="EHD"/>
    <property type="match status" value="1"/>
</dbReference>
<dbReference type="InterPro" id="IPR011992">
    <property type="entry name" value="EF-hand-dom_pair"/>
</dbReference>
<evidence type="ECO:0000259" key="13">
    <source>
        <dbReference type="PROSITE" id="PS50031"/>
    </source>
</evidence>
<evidence type="ECO:0000256" key="7">
    <source>
        <dbReference type="ARBA" id="ARBA00022753"/>
    </source>
</evidence>
<dbReference type="PANTHER" id="PTHR11216">
    <property type="entry name" value="EH DOMAIN"/>
    <property type="match status" value="1"/>
</dbReference>
<evidence type="ECO:0000256" key="12">
    <source>
        <dbReference type="SAM" id="MobiDB-lite"/>
    </source>
</evidence>
<comment type="subcellular location">
    <subcellularLocation>
        <location evidence="2">Cell membrane</location>
        <topology evidence="2">Peripheral membrane protein</topology>
        <orientation evidence="2">Cytoplasmic side</orientation>
    </subcellularLocation>
    <subcellularLocation>
        <location evidence="1">Endosome membrane</location>
        <topology evidence="1">Peripheral membrane protein</topology>
        <orientation evidence="1">Cytoplasmic side</orientation>
    </subcellularLocation>
</comment>
<dbReference type="InterPro" id="IPR027417">
    <property type="entry name" value="P-loop_NTPase"/>
</dbReference>
<feature type="domain" description="EH" evidence="13">
    <location>
        <begin position="446"/>
        <end position="534"/>
    </location>
</feature>
<name>A0A096M679_POEFO</name>
<dbReference type="GO" id="GO:0005525">
    <property type="term" value="F:GTP binding"/>
    <property type="evidence" value="ECO:0007669"/>
    <property type="project" value="InterPro"/>
</dbReference>
<evidence type="ECO:0000259" key="15">
    <source>
        <dbReference type="PROSITE" id="PS51718"/>
    </source>
</evidence>
<dbReference type="GeneTree" id="ENSGT00940000158601"/>
<proteinExistence type="predicted"/>
<reference evidence="17" key="1">
    <citation type="submission" date="2013-10" db="EMBL/GenBank/DDBJ databases">
        <authorList>
            <person name="Schartl M."/>
            <person name="Warren W."/>
        </authorList>
    </citation>
    <scope>NUCLEOTIDE SEQUENCE [LARGE SCALE GENOMIC DNA]</scope>
    <source>
        <strain evidence="17">female</strain>
    </source>
</reference>
<evidence type="ECO:0000256" key="6">
    <source>
        <dbReference type="ARBA" id="ARBA00022741"/>
    </source>
</evidence>
<dbReference type="Gene3D" id="1.10.238.10">
    <property type="entry name" value="EF-hand"/>
    <property type="match status" value="1"/>
</dbReference>
<dbReference type="SUPFAM" id="SSF47473">
    <property type="entry name" value="EF-hand"/>
    <property type="match status" value="1"/>
</dbReference>
<evidence type="ECO:0000313" key="17">
    <source>
        <dbReference type="Proteomes" id="UP000028760"/>
    </source>
</evidence>
<dbReference type="InterPro" id="IPR000261">
    <property type="entry name" value="EH_dom"/>
</dbReference>
<feature type="domain" description="EF-hand" evidence="14">
    <location>
        <begin position="478"/>
        <end position="513"/>
    </location>
</feature>
<evidence type="ECO:0000256" key="11">
    <source>
        <dbReference type="ARBA" id="ARBA00023136"/>
    </source>
</evidence>
<feature type="domain" description="Dynamin-type G" evidence="15">
    <location>
        <begin position="57"/>
        <end position="288"/>
    </location>
</feature>
<dbReference type="GO" id="GO:0005524">
    <property type="term" value="F:ATP binding"/>
    <property type="evidence" value="ECO:0007669"/>
    <property type="project" value="UniProtKB-KW"/>
</dbReference>
<dbReference type="Ensembl" id="ENSPFOT00000024154.1">
    <property type="protein sequence ID" value="ENSPFOP00000026920.1"/>
    <property type="gene ID" value="ENSPFOG00000018511.2"/>
</dbReference>
<dbReference type="SMART" id="SM00027">
    <property type="entry name" value="EH"/>
    <property type="match status" value="1"/>
</dbReference>
<dbReference type="InterPro" id="IPR040990">
    <property type="entry name" value="DUF5600"/>
</dbReference>
<keyword evidence="3" id="KW-1003">Cell membrane</keyword>
<evidence type="ECO:0000256" key="3">
    <source>
        <dbReference type="ARBA" id="ARBA00022475"/>
    </source>
</evidence>
<evidence type="ECO:0000259" key="14">
    <source>
        <dbReference type="PROSITE" id="PS50222"/>
    </source>
</evidence>
<evidence type="ECO:0000256" key="4">
    <source>
        <dbReference type="ARBA" id="ARBA00022553"/>
    </source>
</evidence>
<evidence type="ECO:0000256" key="5">
    <source>
        <dbReference type="ARBA" id="ARBA00022723"/>
    </source>
</evidence>
<dbReference type="OMA" id="ISAKKEM"/>
<dbReference type="FunFam" id="3.40.50.300:FF:000147">
    <property type="entry name" value="EH domain-containing protein 1"/>
    <property type="match status" value="1"/>
</dbReference>
<organism evidence="16 17">
    <name type="scientific">Poecilia formosa</name>
    <name type="common">Amazon molly</name>
    <name type="synonym">Limia formosa</name>
    <dbReference type="NCBI Taxonomy" id="48698"/>
    <lineage>
        <taxon>Eukaryota</taxon>
        <taxon>Metazoa</taxon>
        <taxon>Chordata</taxon>
        <taxon>Craniata</taxon>
        <taxon>Vertebrata</taxon>
        <taxon>Euteleostomi</taxon>
        <taxon>Actinopterygii</taxon>
        <taxon>Neopterygii</taxon>
        <taxon>Teleostei</taxon>
        <taxon>Neoteleostei</taxon>
        <taxon>Acanthomorphata</taxon>
        <taxon>Ovalentaria</taxon>
        <taxon>Atherinomorphae</taxon>
        <taxon>Cyprinodontiformes</taxon>
        <taxon>Poeciliidae</taxon>
        <taxon>Poeciliinae</taxon>
        <taxon>Poecilia</taxon>
    </lineage>
</organism>
<dbReference type="Pfam" id="PF18150">
    <property type="entry name" value="DUF5600"/>
    <property type="match status" value="1"/>
</dbReference>
<dbReference type="InterPro" id="IPR045063">
    <property type="entry name" value="Dynamin_N"/>
</dbReference>
<sequence>SMFSWVKQEQGGRNKEGEMYQTVTEGLQTLYTKKLLPLEETYLFHDFHSPALEGADFQSKPMVLLVGQYSTGKTTFIRYLLEQDFPGMRIGPEPTTDGFIAVMHGETEGVVPGNALVVDPKKPFRKLNAFGNSFLNSFICSQMPNQVLQSISIIDTPGILSGEKQRISRGYDFAEVLRWFGERVDRIILLFDAHKLDISDEFSEAIKAFKGQDDKIRVVLNKADQVDTQQLMRVYGALMWSLGKVINTPEVVRVYLGSFWAKPLQNTENRRLFEAESQDLFRDIQSLPRNAALRKLNDLIKRARLAKVHAYIISYLKKEMPSLFGREKKKEELIMRLPEIYITLQREHHISPGDFPNVTKMQDMLQHYDFSKFPSLKMKLIESVDKMLATKIAVLMAMIREEESKLPPAMVSGGAFEGSEDGPFGRGYGEGISAGADADDWIVSRDKHRYDEIFYTLMPVNGKITGVNAKKEMMNSRLPNTVLGKIWKLADCDQDGMLDDEEFALAQHLIQIKLEGYELPNELPNHLVPPAHRKNPTADALYNHTED</sequence>
<dbReference type="InterPro" id="IPR002048">
    <property type="entry name" value="EF_hand_dom"/>
</dbReference>
<dbReference type="InterPro" id="IPR030381">
    <property type="entry name" value="G_DYNAMIN_dom"/>
</dbReference>
<evidence type="ECO:0000256" key="2">
    <source>
        <dbReference type="ARBA" id="ARBA00004413"/>
    </source>
</evidence>
<dbReference type="CDD" id="cd00052">
    <property type="entry name" value="EH"/>
    <property type="match status" value="1"/>
</dbReference>
<dbReference type="EMBL" id="AYCK01018987">
    <property type="status" value="NOT_ANNOTATED_CDS"/>
    <property type="molecule type" value="Genomic_DNA"/>
</dbReference>
<dbReference type="Gene3D" id="3.40.50.300">
    <property type="entry name" value="P-loop containing nucleotide triphosphate hydrolases"/>
    <property type="match status" value="1"/>
</dbReference>
<keyword evidence="10" id="KW-0342">GTP-binding</keyword>
<dbReference type="FunFam" id="1.10.238.10:FF:000038">
    <property type="entry name" value="EH domain-containing protein 3"/>
    <property type="match status" value="1"/>
</dbReference>
<dbReference type="AlphaFoldDB" id="A0A096M679"/>
<feature type="region of interest" description="Disordered" evidence="12">
    <location>
        <begin position="525"/>
        <end position="547"/>
    </location>
</feature>
<dbReference type="Pfam" id="PF00350">
    <property type="entry name" value="Dynamin_N"/>
    <property type="match status" value="1"/>
</dbReference>
<dbReference type="PROSITE" id="PS51718">
    <property type="entry name" value="G_DYNAMIN_2"/>
    <property type="match status" value="1"/>
</dbReference>
<dbReference type="InterPro" id="IPR018247">
    <property type="entry name" value="EF_Hand_1_Ca_BS"/>
</dbReference>
<dbReference type="PANTHER" id="PTHR11216:SF57">
    <property type="entry name" value="EH DOMAIN-CONTAINING PROTEIN 4"/>
    <property type="match status" value="1"/>
</dbReference>
<dbReference type="GO" id="GO:0005509">
    <property type="term" value="F:calcium ion binding"/>
    <property type="evidence" value="ECO:0007669"/>
    <property type="project" value="InterPro"/>
</dbReference>
<dbReference type="GO" id="GO:0016197">
    <property type="term" value="P:endosomal transport"/>
    <property type="evidence" value="ECO:0007669"/>
    <property type="project" value="TreeGrafter"/>
</dbReference>
<dbReference type="Pfam" id="PF12763">
    <property type="entry name" value="EH"/>
    <property type="match status" value="1"/>
</dbReference>
<keyword evidence="6" id="KW-0547">Nucleotide-binding</keyword>
<dbReference type="PROSITE" id="PS50031">
    <property type="entry name" value="EH"/>
    <property type="match status" value="1"/>
</dbReference>
<keyword evidence="4" id="KW-0597">Phosphoprotein</keyword>
<dbReference type="GO" id="GO:0055038">
    <property type="term" value="C:recycling endosome membrane"/>
    <property type="evidence" value="ECO:0007669"/>
    <property type="project" value="UniProtKB-SubCell"/>
</dbReference>
<accession>A0A096M679</accession>
<dbReference type="PROSITE" id="PS00018">
    <property type="entry name" value="EF_HAND_1"/>
    <property type="match status" value="1"/>
</dbReference>
<keyword evidence="9" id="KW-0067">ATP-binding</keyword>
<evidence type="ECO:0000256" key="9">
    <source>
        <dbReference type="ARBA" id="ARBA00022840"/>
    </source>
</evidence>
<dbReference type="InterPro" id="IPR031692">
    <property type="entry name" value="EHD_N"/>
</dbReference>
<evidence type="ECO:0000256" key="10">
    <source>
        <dbReference type="ARBA" id="ARBA00023134"/>
    </source>
</evidence>
<dbReference type="GO" id="GO:0005886">
    <property type="term" value="C:plasma membrane"/>
    <property type="evidence" value="ECO:0007669"/>
    <property type="project" value="UniProtKB-SubCell"/>
</dbReference>
<protein>
    <submittedName>
        <fullName evidence="16">EH-domain containing 4</fullName>
    </submittedName>
</protein>
<keyword evidence="5" id="KW-0479">Metal-binding</keyword>
<dbReference type="SUPFAM" id="SSF52540">
    <property type="entry name" value="P-loop containing nucleoside triphosphate hydrolases"/>
    <property type="match status" value="1"/>
</dbReference>
<keyword evidence="7" id="KW-0967">Endosome</keyword>
<dbReference type="Gene3D" id="1.10.268.20">
    <property type="match status" value="1"/>
</dbReference>
<evidence type="ECO:0000256" key="8">
    <source>
        <dbReference type="ARBA" id="ARBA00022837"/>
    </source>
</evidence>
<keyword evidence="8" id="KW-0106">Calcium</keyword>
<reference evidence="16" key="2">
    <citation type="submission" date="2025-08" db="UniProtKB">
        <authorList>
            <consortium name="Ensembl"/>
        </authorList>
    </citation>
    <scope>IDENTIFICATION</scope>
</reference>
<evidence type="ECO:0000256" key="1">
    <source>
        <dbReference type="ARBA" id="ARBA00004125"/>
    </source>
</evidence>
<reference evidence="16" key="3">
    <citation type="submission" date="2025-09" db="UniProtKB">
        <authorList>
            <consortium name="Ensembl"/>
        </authorList>
    </citation>
    <scope>IDENTIFICATION</scope>
</reference>
<dbReference type="PROSITE" id="PS50222">
    <property type="entry name" value="EF_HAND_2"/>
    <property type="match status" value="1"/>
</dbReference>
<dbReference type="Pfam" id="PF16880">
    <property type="entry name" value="EHD_N"/>
    <property type="match status" value="1"/>
</dbReference>
<dbReference type="GO" id="GO:0006897">
    <property type="term" value="P:endocytosis"/>
    <property type="evidence" value="ECO:0007669"/>
    <property type="project" value="TreeGrafter"/>
</dbReference>
<evidence type="ECO:0000313" key="16">
    <source>
        <dbReference type="Ensembl" id="ENSPFOP00000026920.1"/>
    </source>
</evidence>